<gene>
    <name evidence="1" type="ORF">EZV62_002374</name>
</gene>
<evidence type="ECO:0000313" key="2">
    <source>
        <dbReference type="Proteomes" id="UP000323000"/>
    </source>
</evidence>
<dbReference type="Proteomes" id="UP000323000">
    <property type="component" value="Chromosome 1"/>
</dbReference>
<dbReference type="EMBL" id="VAHF01000001">
    <property type="protein sequence ID" value="TXG73795.1"/>
    <property type="molecule type" value="Genomic_DNA"/>
</dbReference>
<sequence>MVLPPKTPPTDLPNPAYATWVTRDCTCKIWLHAALLDSVLPYTLKGQLQILKKGSNSIMQYLKQIKSIADGLTAAGAPFDDLDLIAHTLRGLPSEFDSFGTSIRVRAEPIDPDALHGLLINEEIELQQRDTIDPPDSTSSLQAFYTFDRFLPPQISAMIATQSSPSLPPPNSIWYADIGATNHITHDLNKSLQTPYQGHDQVLVGSGEDL</sequence>
<proteinExistence type="predicted"/>
<comment type="caution">
    <text evidence="1">The sequence shown here is derived from an EMBL/GenBank/DDBJ whole genome shotgun (WGS) entry which is preliminary data.</text>
</comment>
<organism evidence="1 2">
    <name type="scientific">Acer yangbiense</name>
    <dbReference type="NCBI Taxonomy" id="1000413"/>
    <lineage>
        <taxon>Eukaryota</taxon>
        <taxon>Viridiplantae</taxon>
        <taxon>Streptophyta</taxon>
        <taxon>Embryophyta</taxon>
        <taxon>Tracheophyta</taxon>
        <taxon>Spermatophyta</taxon>
        <taxon>Magnoliopsida</taxon>
        <taxon>eudicotyledons</taxon>
        <taxon>Gunneridae</taxon>
        <taxon>Pentapetalae</taxon>
        <taxon>rosids</taxon>
        <taxon>malvids</taxon>
        <taxon>Sapindales</taxon>
        <taxon>Sapindaceae</taxon>
        <taxon>Hippocastanoideae</taxon>
        <taxon>Acereae</taxon>
        <taxon>Acer</taxon>
    </lineage>
</organism>
<dbReference type="PANTHER" id="PTHR47481">
    <property type="match status" value="1"/>
</dbReference>
<name>A0A5C7IX46_9ROSI</name>
<keyword evidence="2" id="KW-1185">Reference proteome</keyword>
<dbReference type="PANTHER" id="PTHR47481:SF31">
    <property type="entry name" value="OS01G0873500 PROTEIN"/>
    <property type="match status" value="1"/>
</dbReference>
<dbReference type="Pfam" id="PF14223">
    <property type="entry name" value="Retrotran_gag_2"/>
    <property type="match status" value="1"/>
</dbReference>
<reference evidence="2" key="1">
    <citation type="journal article" date="2019" name="Gigascience">
        <title>De novo genome assembly of the endangered Acer yangbiense, a plant species with extremely small populations endemic to Yunnan Province, China.</title>
        <authorList>
            <person name="Yang J."/>
            <person name="Wariss H.M."/>
            <person name="Tao L."/>
            <person name="Zhang R."/>
            <person name="Yun Q."/>
            <person name="Hollingsworth P."/>
            <person name="Dao Z."/>
            <person name="Luo G."/>
            <person name="Guo H."/>
            <person name="Ma Y."/>
            <person name="Sun W."/>
        </authorList>
    </citation>
    <scope>NUCLEOTIDE SEQUENCE [LARGE SCALE GENOMIC DNA]</scope>
    <source>
        <strain evidence="2">cv. Malutang</strain>
    </source>
</reference>
<dbReference type="AlphaFoldDB" id="A0A5C7IX46"/>
<evidence type="ECO:0000313" key="1">
    <source>
        <dbReference type="EMBL" id="TXG73795.1"/>
    </source>
</evidence>
<accession>A0A5C7IX46</accession>
<protein>
    <submittedName>
        <fullName evidence="1">Uncharacterized protein</fullName>
    </submittedName>
</protein>
<dbReference type="OrthoDB" id="1166576at2759"/>